<dbReference type="InterPro" id="IPR019826">
    <property type="entry name" value="Carboxylesterase_B_AS"/>
</dbReference>
<keyword evidence="5" id="KW-0808">Transferase</keyword>
<dbReference type="Pfam" id="PF00135">
    <property type="entry name" value="COesterase"/>
    <property type="match status" value="1"/>
</dbReference>
<evidence type="ECO:0000256" key="2">
    <source>
        <dbReference type="ARBA" id="ARBA00022801"/>
    </source>
</evidence>
<comment type="similarity">
    <text evidence="1 3">Belongs to the type-B carboxylesterase/lipase family.</text>
</comment>
<keyword evidence="5" id="KW-0012">Acyltransferase</keyword>
<protein>
    <recommendedName>
        <fullName evidence="3">Carboxylic ester hydrolase</fullName>
        <ecNumber evidence="3">3.1.1.-</ecNumber>
    </recommendedName>
</protein>
<dbReference type="InterPro" id="IPR002018">
    <property type="entry name" value="CarbesteraseB"/>
</dbReference>
<dbReference type="PANTHER" id="PTHR11559">
    <property type="entry name" value="CARBOXYLESTERASE"/>
    <property type="match status" value="1"/>
</dbReference>
<evidence type="ECO:0000256" key="3">
    <source>
        <dbReference type="RuleBase" id="RU361235"/>
    </source>
</evidence>
<keyword evidence="2 3" id="KW-0378">Hydrolase</keyword>
<dbReference type="InterPro" id="IPR029058">
    <property type="entry name" value="AB_hydrolase_fold"/>
</dbReference>
<name>C4NCK8_9ACTN</name>
<proteinExistence type="inferred from homology"/>
<dbReference type="ESTHER" id="9acto-c4nck8">
    <property type="family name" value="Carb_B_Bacteria"/>
</dbReference>
<evidence type="ECO:0000259" key="4">
    <source>
        <dbReference type="Pfam" id="PF00135"/>
    </source>
</evidence>
<dbReference type="PROSITE" id="PS00122">
    <property type="entry name" value="CARBOXYLESTERASE_B_1"/>
    <property type="match status" value="1"/>
</dbReference>
<dbReference type="GO" id="GO:0016746">
    <property type="term" value="F:acyltransferase activity"/>
    <property type="evidence" value="ECO:0007669"/>
    <property type="project" value="UniProtKB-KW"/>
</dbReference>
<dbReference type="SUPFAM" id="SSF53474">
    <property type="entry name" value="alpha/beta-Hydrolases"/>
    <property type="match status" value="1"/>
</dbReference>
<dbReference type="EC" id="3.1.1.-" evidence="3"/>
<dbReference type="InterPro" id="IPR050309">
    <property type="entry name" value="Type-B_Carboxylest/Lipase"/>
</dbReference>
<dbReference type="Gene3D" id="3.40.50.1820">
    <property type="entry name" value="alpha/beta hydrolase"/>
    <property type="match status" value="1"/>
</dbReference>
<dbReference type="GO" id="GO:0016787">
    <property type="term" value="F:hydrolase activity"/>
    <property type="evidence" value="ECO:0007669"/>
    <property type="project" value="UniProtKB-KW"/>
</dbReference>
<feature type="domain" description="Carboxylesterase type B" evidence="4">
    <location>
        <begin position="11"/>
        <end position="332"/>
    </location>
</feature>
<dbReference type="AlphaFoldDB" id="C4NCK8"/>
<reference evidence="5" key="1">
    <citation type="journal article" date="2009" name="J. Biol. Chem.">
        <title>Identification and manipulation of the caprazamycin gene cluster lead to new simplified liponucleoside antibiotics and give insights into the biosynthetic pathway.</title>
        <authorList>
            <person name="Kaysser L."/>
            <person name="Lutsch L."/>
            <person name="Siebenberg S."/>
            <person name="Wemakor E."/>
            <person name="Kammerer B."/>
            <person name="Gust B."/>
        </authorList>
    </citation>
    <scope>NUCLEOTIDE SEQUENCE</scope>
    <source>
        <strain evidence="5">MK730-62F2</strain>
    </source>
</reference>
<evidence type="ECO:0000313" key="5">
    <source>
        <dbReference type="EMBL" id="ACQ63629.1"/>
    </source>
</evidence>
<gene>
    <name evidence="5" type="primary">cpz21</name>
</gene>
<accession>C4NCK8</accession>
<organism evidence="5">
    <name type="scientific">Streptomyces sp. MK730-62F2</name>
    <dbReference type="NCBI Taxonomy" id="643403"/>
    <lineage>
        <taxon>Bacteria</taxon>
        <taxon>Bacillati</taxon>
        <taxon>Actinomycetota</taxon>
        <taxon>Actinomycetes</taxon>
        <taxon>Kitasatosporales</taxon>
        <taxon>Streptomycetaceae</taxon>
        <taxon>Streptomyces</taxon>
    </lineage>
</organism>
<sequence>MANGRDGQKVPVVRTTTAGRVGGVQYRPSGFCVWRGIPYGAIPADGGRFAGPVRPHPWDRVRPALRHGSMSWQLPPVYDKVCDVMREFDFAHTADPEHEDCLNLNVYTPDPGHAGLPVLVWFHPGMQVAGSGNMPGRRPEVLSRNHGVVVVTMNFRLGCWGHLFLDDLLGRDTANLRLRDQLLALTWVKENIAAFGGDAANVTVFGESAGARNIGSLLGCPAADGLFERAALYSGGCENVVPREEATEFAREFLDCAGLTGAPQRILSVPNVHLKVAHQRLLKRRELVHYRDVLDGVHLPRLPIEAMRAGTVSGKVDLLVSHTADEAGLWDRLMPGGARVVAQGARTAAAGTAGYESDHVRFINEELFLRPARDLLRAKAAAGGGRCWYQVYDYVPTDHSFADAERALHGMDLASLLLDVSAPGAASESDVAVARTVQSALVDFASGRVPATDGLTWPVYERGAERLVRIRRRPSVDTAVWPQEDDTAAAGRWRGEDHRW</sequence>
<evidence type="ECO:0000256" key="1">
    <source>
        <dbReference type="ARBA" id="ARBA00005964"/>
    </source>
</evidence>
<dbReference type="EMBL" id="FJ490409">
    <property type="protein sequence ID" value="ACQ63629.1"/>
    <property type="molecule type" value="Genomic_DNA"/>
</dbReference>